<protein>
    <submittedName>
        <fullName evidence="1">Uncharacterized protein</fullName>
    </submittedName>
</protein>
<reference evidence="1 2" key="1">
    <citation type="submission" date="2023-03" db="EMBL/GenBank/DDBJ databases">
        <title>Genome insight into feeding habits of ladybird beetles.</title>
        <authorList>
            <person name="Li H.-S."/>
            <person name="Huang Y.-H."/>
            <person name="Pang H."/>
        </authorList>
    </citation>
    <scope>NUCLEOTIDE SEQUENCE [LARGE SCALE GENOMIC DNA]</scope>
    <source>
        <strain evidence="1">SYSU_2023b</strain>
        <tissue evidence="1">Whole body</tissue>
    </source>
</reference>
<evidence type="ECO:0000313" key="1">
    <source>
        <dbReference type="EMBL" id="KAK9871210.1"/>
    </source>
</evidence>
<dbReference type="AlphaFoldDB" id="A0AAW1TLS0"/>
<sequence>MRVLSKKSSKEISIGLQKQAKSEILIATLLQFLQFKAQFLRADIHLAHSPISTCRDSIQFALYQINFPLLLLTLRVQFPGLFLEWRNWLDGIYFQVMFLCIN</sequence>
<evidence type="ECO:0000313" key="2">
    <source>
        <dbReference type="Proteomes" id="UP001431783"/>
    </source>
</evidence>
<name>A0AAW1TLS0_9CUCU</name>
<comment type="caution">
    <text evidence="1">The sequence shown here is derived from an EMBL/GenBank/DDBJ whole genome shotgun (WGS) entry which is preliminary data.</text>
</comment>
<dbReference type="Proteomes" id="UP001431783">
    <property type="component" value="Unassembled WGS sequence"/>
</dbReference>
<keyword evidence="2" id="KW-1185">Reference proteome</keyword>
<organism evidence="1 2">
    <name type="scientific">Henosepilachna vigintioctopunctata</name>
    <dbReference type="NCBI Taxonomy" id="420089"/>
    <lineage>
        <taxon>Eukaryota</taxon>
        <taxon>Metazoa</taxon>
        <taxon>Ecdysozoa</taxon>
        <taxon>Arthropoda</taxon>
        <taxon>Hexapoda</taxon>
        <taxon>Insecta</taxon>
        <taxon>Pterygota</taxon>
        <taxon>Neoptera</taxon>
        <taxon>Endopterygota</taxon>
        <taxon>Coleoptera</taxon>
        <taxon>Polyphaga</taxon>
        <taxon>Cucujiformia</taxon>
        <taxon>Coccinelloidea</taxon>
        <taxon>Coccinellidae</taxon>
        <taxon>Epilachninae</taxon>
        <taxon>Epilachnini</taxon>
        <taxon>Henosepilachna</taxon>
    </lineage>
</organism>
<proteinExistence type="predicted"/>
<accession>A0AAW1TLS0</accession>
<gene>
    <name evidence="1" type="ORF">WA026_011488</name>
</gene>
<dbReference type="EMBL" id="JARQZJ010000005">
    <property type="protein sequence ID" value="KAK9871210.1"/>
    <property type="molecule type" value="Genomic_DNA"/>
</dbReference>